<dbReference type="InterPro" id="IPR006879">
    <property type="entry name" value="YdjC-like"/>
</dbReference>
<organism evidence="6 7">
    <name type="scientific">Paenibacillus faecis</name>
    <dbReference type="NCBI Taxonomy" id="862114"/>
    <lineage>
        <taxon>Bacteria</taxon>
        <taxon>Bacillati</taxon>
        <taxon>Bacillota</taxon>
        <taxon>Bacilli</taxon>
        <taxon>Bacillales</taxon>
        <taxon>Paenibacillaceae</taxon>
        <taxon>Paenibacillus</taxon>
    </lineage>
</organism>
<dbReference type="PANTHER" id="PTHR31609:SF1">
    <property type="entry name" value="CARBOHYDRATE DEACETYLASE"/>
    <property type="match status" value="1"/>
</dbReference>
<dbReference type="OrthoDB" id="9774177at2"/>
<dbReference type="Pfam" id="PF04794">
    <property type="entry name" value="YdjC"/>
    <property type="match status" value="1"/>
</dbReference>
<dbReference type="GO" id="GO:0005975">
    <property type="term" value="P:carbohydrate metabolic process"/>
    <property type="evidence" value="ECO:0007669"/>
    <property type="project" value="InterPro"/>
</dbReference>
<evidence type="ECO:0000256" key="1">
    <source>
        <dbReference type="ARBA" id="ARBA00001946"/>
    </source>
</evidence>
<dbReference type="GO" id="GO:0016787">
    <property type="term" value="F:hydrolase activity"/>
    <property type="evidence" value="ECO:0007669"/>
    <property type="project" value="UniProtKB-KW"/>
</dbReference>
<accession>A0A5D0CNY9</accession>
<dbReference type="AlphaFoldDB" id="A0A5D0CNY9"/>
<dbReference type="EMBL" id="VSDO01000004">
    <property type="protein sequence ID" value="TYA11432.1"/>
    <property type="molecule type" value="Genomic_DNA"/>
</dbReference>
<gene>
    <name evidence="6" type="ORF">FRY98_20005</name>
</gene>
<keyword evidence="3" id="KW-0378">Hydrolase</keyword>
<dbReference type="GO" id="GO:0046872">
    <property type="term" value="F:metal ion binding"/>
    <property type="evidence" value="ECO:0007669"/>
    <property type="project" value="UniProtKB-KW"/>
</dbReference>
<keyword evidence="4" id="KW-0460">Magnesium</keyword>
<sequence>MTLEQKLGYATGTKLLIVNADDFGMCQAENSAIKQLLEEGAVTSATLMVPCGWAKDAALWCAQHSESPFSIGVHLTFTSEWQGYKWGPVTRTGEVGSLVTEEGYFPADCAAFERQADPEHIRREIVSQIEMARSLGVEPTHLDNHMGSLYGLAGGRHFLDIVFEVCRAYGLPFRLPRSLPGIGRVPAEAAELAEQAAAMADRMGVVILDQLIGLPFGKQPGETYETYKKSMIGALRGLRPGVSEIILHPAFANEELRAIHGEWEKRQWDFELFRDPEVKETLSQEGIGLISWRELQGLQRQIQ</sequence>
<dbReference type="PANTHER" id="PTHR31609">
    <property type="entry name" value="YDJC DEACETYLASE FAMILY MEMBER"/>
    <property type="match status" value="1"/>
</dbReference>
<keyword evidence="5" id="KW-0119">Carbohydrate metabolism</keyword>
<proteinExistence type="predicted"/>
<evidence type="ECO:0000256" key="3">
    <source>
        <dbReference type="ARBA" id="ARBA00022801"/>
    </source>
</evidence>
<reference evidence="6 7" key="1">
    <citation type="submission" date="2019-08" db="EMBL/GenBank/DDBJ databases">
        <title>Genome sequencing of Paenibacillus faecis DSM 23593(T).</title>
        <authorList>
            <person name="Kook J.-K."/>
            <person name="Park S.-N."/>
            <person name="Lim Y.K."/>
        </authorList>
    </citation>
    <scope>NUCLEOTIDE SEQUENCE [LARGE SCALE GENOMIC DNA]</scope>
    <source>
        <strain evidence="6 7">DSM 23593</strain>
    </source>
</reference>
<dbReference type="SUPFAM" id="SSF88713">
    <property type="entry name" value="Glycoside hydrolase/deacetylase"/>
    <property type="match status" value="1"/>
</dbReference>
<comment type="caution">
    <text evidence="6">The sequence shown here is derived from an EMBL/GenBank/DDBJ whole genome shotgun (WGS) entry which is preliminary data.</text>
</comment>
<keyword evidence="2" id="KW-0479">Metal-binding</keyword>
<evidence type="ECO:0000313" key="6">
    <source>
        <dbReference type="EMBL" id="TYA11432.1"/>
    </source>
</evidence>
<comment type="cofactor">
    <cofactor evidence="1">
        <name>Mg(2+)</name>
        <dbReference type="ChEBI" id="CHEBI:18420"/>
    </cofactor>
</comment>
<evidence type="ECO:0000256" key="4">
    <source>
        <dbReference type="ARBA" id="ARBA00022842"/>
    </source>
</evidence>
<keyword evidence="7" id="KW-1185">Reference proteome</keyword>
<dbReference type="Gene3D" id="3.20.20.370">
    <property type="entry name" value="Glycoside hydrolase/deacetylase"/>
    <property type="match status" value="1"/>
</dbReference>
<protein>
    <submittedName>
        <fullName evidence="6">ChbG/HpnK family deacetylase</fullName>
    </submittedName>
</protein>
<evidence type="ECO:0000313" key="7">
    <source>
        <dbReference type="Proteomes" id="UP000325218"/>
    </source>
</evidence>
<dbReference type="Proteomes" id="UP000325218">
    <property type="component" value="Unassembled WGS sequence"/>
</dbReference>
<dbReference type="RefSeq" id="WP_148455259.1">
    <property type="nucleotide sequence ID" value="NZ_VSDO01000004.1"/>
</dbReference>
<evidence type="ECO:0000256" key="2">
    <source>
        <dbReference type="ARBA" id="ARBA00022723"/>
    </source>
</evidence>
<dbReference type="InterPro" id="IPR011330">
    <property type="entry name" value="Glyco_hydro/deAcase_b/a-brl"/>
</dbReference>
<dbReference type="GO" id="GO:0019213">
    <property type="term" value="F:deacetylase activity"/>
    <property type="evidence" value="ECO:0007669"/>
    <property type="project" value="TreeGrafter"/>
</dbReference>
<evidence type="ECO:0000256" key="5">
    <source>
        <dbReference type="ARBA" id="ARBA00023277"/>
    </source>
</evidence>
<name>A0A5D0CNY9_9BACL</name>
<dbReference type="CDD" id="cd10802">
    <property type="entry name" value="YdjC_TTHB029_like"/>
    <property type="match status" value="1"/>
</dbReference>